<name>A0A514LMJ0_9BACI</name>
<evidence type="ECO:0000313" key="1">
    <source>
        <dbReference type="EMBL" id="QDI93033.1"/>
    </source>
</evidence>
<dbReference type="KEGG" id="sale:EPH95_06465"/>
<dbReference type="OrthoDB" id="1655185at2"/>
<evidence type="ECO:0000313" key="2">
    <source>
        <dbReference type="Proteomes" id="UP000319756"/>
    </source>
</evidence>
<accession>A0A514LMJ0</accession>
<protein>
    <submittedName>
        <fullName evidence="1">Spore coat protein</fullName>
    </submittedName>
</protein>
<dbReference type="Proteomes" id="UP000319756">
    <property type="component" value="Chromosome"/>
</dbReference>
<keyword evidence="2" id="KW-1185">Reference proteome</keyword>
<dbReference type="AlphaFoldDB" id="A0A514LMJ0"/>
<keyword evidence="1" id="KW-0167">Capsid protein</keyword>
<organism evidence="1 2">
    <name type="scientific">Salicibibacter halophilus</name>
    <dbReference type="NCBI Taxonomy" id="2502791"/>
    <lineage>
        <taxon>Bacteria</taxon>
        <taxon>Bacillati</taxon>
        <taxon>Bacillota</taxon>
        <taxon>Bacilli</taxon>
        <taxon>Bacillales</taxon>
        <taxon>Bacillaceae</taxon>
        <taxon>Salicibibacter</taxon>
    </lineage>
</organism>
<keyword evidence="1" id="KW-0946">Virion</keyword>
<proteinExistence type="predicted"/>
<dbReference type="InterPro" id="IPR019593">
    <property type="entry name" value="Spore_coat_protein_Z/Y"/>
</dbReference>
<dbReference type="Pfam" id="PF10612">
    <property type="entry name" value="Spore-coat_CotZ"/>
    <property type="match status" value="1"/>
</dbReference>
<gene>
    <name evidence="1" type="ORF">EPH95_06465</name>
</gene>
<dbReference type="EMBL" id="CP035485">
    <property type="protein sequence ID" value="QDI93033.1"/>
    <property type="molecule type" value="Genomic_DNA"/>
</dbReference>
<sequence>MNVSCGCKDFESGHCVCDAVLSIKEAQDAVDKKMDNCMNSCHTNLLSPKRPGKIQDTVPFMLKDKKSNLFWATGGLTADFTDVFETVFFRVENVDEKTCCATLSLLRPTEDIKFTHNCCVDPTSLSEVCSLEKTHYCIEVDLRCFCAIQCLDPDLVDNVVKKPEKDKKQHHHYEK</sequence>
<reference evidence="2" key="1">
    <citation type="submission" date="2019-01" db="EMBL/GenBank/DDBJ databases">
        <title>Genomic analysis of Salicibibacter sp. NKC3-5.</title>
        <authorList>
            <person name="Oh Y.J."/>
        </authorList>
    </citation>
    <scope>NUCLEOTIDE SEQUENCE [LARGE SCALE GENOMIC DNA]</scope>
    <source>
        <strain evidence="2">NKC3-5</strain>
    </source>
</reference>